<dbReference type="InterPro" id="IPR041588">
    <property type="entry name" value="Integrase_H2C2"/>
</dbReference>
<feature type="compositionally biased region" description="Basic and acidic residues" evidence="1">
    <location>
        <begin position="525"/>
        <end position="535"/>
    </location>
</feature>
<dbReference type="PANTHER" id="PTHR47331">
    <property type="entry name" value="PHD-TYPE DOMAIN-CONTAINING PROTEIN"/>
    <property type="match status" value="1"/>
</dbReference>
<sequence length="558" mass="64948">MDALYWIKKEGPWMTFVSNRVNEIRRLSQTYEWKFVPGTQNPADLPSRGCSVKTLLKQQWYEGPPWLGDSRDKWPDFELSPDENIIYAEKKKTVVSSLNKKNDEFYNNISSYKKIIRITDADGILRVKSKLTIREKHNNFIVPIVLPSDHHVVKSLILYKHQELGHPGVQSLMVALRENYWILKCRRTIKKIIKTCIICQRFSVNQPEIPEGTLPEERVKNASIFEVVGVDVADPLIVKESKKVWILIITCAVYRAVHLELLMSLSTYNFILALRRFIARRGRPSTIYSDNGSNFIGMGNSLKTINLRRLETSFTPITWKFIPPAAPWWGGFWERLIGLLKRILRKVLGRTSLNYQEMETVFCDCESQLNSRPLTYVSDNPDDLHPLTRDLFLKDIRNSVTADLDKIRSVDKRELNKRLIYRKRLMSDLRIRFRKEYLSQLHQRSTVRTQVYNPKIGDIVLLWNENLKRIHCPLGRILSIYDSKNGIVRRAKIKTKSGIVIRPIRKLCSLELDGESLITNEDEVPDTRGDPKRQEVPQPNTVTTRAGRQARPPSRYRP</sequence>
<dbReference type="Gene3D" id="3.30.420.10">
    <property type="entry name" value="Ribonuclease H-like superfamily/Ribonuclease H"/>
    <property type="match status" value="1"/>
</dbReference>
<dbReference type="InterPro" id="IPR012337">
    <property type="entry name" value="RNaseH-like_sf"/>
</dbReference>
<name>A0A4Y2T7W9_ARAVE</name>
<dbReference type="Proteomes" id="UP000499080">
    <property type="component" value="Unassembled WGS sequence"/>
</dbReference>
<dbReference type="Pfam" id="PF17921">
    <property type="entry name" value="Integrase_H2C2"/>
    <property type="match status" value="1"/>
</dbReference>
<dbReference type="SUPFAM" id="SSF53098">
    <property type="entry name" value="Ribonuclease H-like"/>
    <property type="match status" value="1"/>
</dbReference>
<evidence type="ECO:0000256" key="1">
    <source>
        <dbReference type="SAM" id="MobiDB-lite"/>
    </source>
</evidence>
<evidence type="ECO:0000259" key="2">
    <source>
        <dbReference type="PROSITE" id="PS50994"/>
    </source>
</evidence>
<feature type="domain" description="Integrase catalytic" evidence="2">
    <location>
        <begin position="211"/>
        <end position="389"/>
    </location>
</feature>
<dbReference type="GO" id="GO:0015074">
    <property type="term" value="P:DNA integration"/>
    <property type="evidence" value="ECO:0007669"/>
    <property type="project" value="InterPro"/>
</dbReference>
<dbReference type="Pfam" id="PF18701">
    <property type="entry name" value="DUF5641"/>
    <property type="match status" value="1"/>
</dbReference>
<dbReference type="InterPro" id="IPR036397">
    <property type="entry name" value="RNaseH_sf"/>
</dbReference>
<dbReference type="InterPro" id="IPR001584">
    <property type="entry name" value="Integrase_cat-core"/>
</dbReference>
<evidence type="ECO:0000313" key="3">
    <source>
        <dbReference type="EMBL" id="GBN95489.1"/>
    </source>
</evidence>
<feature type="region of interest" description="Disordered" evidence="1">
    <location>
        <begin position="519"/>
        <end position="558"/>
    </location>
</feature>
<proteinExistence type="predicted"/>
<dbReference type="PROSITE" id="PS50994">
    <property type="entry name" value="INTEGRASE"/>
    <property type="match status" value="1"/>
</dbReference>
<dbReference type="EMBL" id="BGPR01026061">
    <property type="protein sequence ID" value="GBN95489.1"/>
    <property type="molecule type" value="Genomic_DNA"/>
</dbReference>
<accession>A0A4Y2T7W9</accession>
<evidence type="ECO:0000313" key="4">
    <source>
        <dbReference type="Proteomes" id="UP000499080"/>
    </source>
</evidence>
<organism evidence="3 4">
    <name type="scientific">Araneus ventricosus</name>
    <name type="common">Orbweaver spider</name>
    <name type="synonym">Epeira ventricosa</name>
    <dbReference type="NCBI Taxonomy" id="182803"/>
    <lineage>
        <taxon>Eukaryota</taxon>
        <taxon>Metazoa</taxon>
        <taxon>Ecdysozoa</taxon>
        <taxon>Arthropoda</taxon>
        <taxon>Chelicerata</taxon>
        <taxon>Arachnida</taxon>
        <taxon>Araneae</taxon>
        <taxon>Araneomorphae</taxon>
        <taxon>Entelegynae</taxon>
        <taxon>Araneoidea</taxon>
        <taxon>Araneidae</taxon>
        <taxon>Araneus</taxon>
    </lineage>
</organism>
<dbReference type="Gene3D" id="1.10.340.70">
    <property type="match status" value="1"/>
</dbReference>
<dbReference type="InterPro" id="IPR040676">
    <property type="entry name" value="DUF5641"/>
</dbReference>
<protein>
    <recommendedName>
        <fullName evidence="2">Integrase catalytic domain-containing protein</fullName>
    </recommendedName>
</protein>
<keyword evidence="4" id="KW-1185">Reference proteome</keyword>
<gene>
    <name evidence="3" type="ORF">AVEN_59305_1</name>
</gene>
<dbReference type="GO" id="GO:0003676">
    <property type="term" value="F:nucleic acid binding"/>
    <property type="evidence" value="ECO:0007669"/>
    <property type="project" value="InterPro"/>
</dbReference>
<feature type="compositionally biased region" description="Polar residues" evidence="1">
    <location>
        <begin position="537"/>
        <end position="546"/>
    </location>
</feature>
<dbReference type="OrthoDB" id="416987at2759"/>
<reference evidence="3 4" key="1">
    <citation type="journal article" date="2019" name="Sci. Rep.">
        <title>Orb-weaving spider Araneus ventricosus genome elucidates the spidroin gene catalogue.</title>
        <authorList>
            <person name="Kono N."/>
            <person name="Nakamura H."/>
            <person name="Ohtoshi R."/>
            <person name="Moran D.A.P."/>
            <person name="Shinohara A."/>
            <person name="Yoshida Y."/>
            <person name="Fujiwara M."/>
            <person name="Mori M."/>
            <person name="Tomita M."/>
            <person name="Arakawa K."/>
        </authorList>
    </citation>
    <scope>NUCLEOTIDE SEQUENCE [LARGE SCALE GENOMIC DNA]</scope>
</reference>
<comment type="caution">
    <text evidence="3">The sequence shown here is derived from an EMBL/GenBank/DDBJ whole genome shotgun (WGS) entry which is preliminary data.</text>
</comment>
<dbReference type="AlphaFoldDB" id="A0A4Y2T7W9"/>